<dbReference type="AlphaFoldDB" id="A0A0E1W723"/>
<sequence length="37" mass="4056">MEETPSPPRCVSAPGIYVAESGNSITSDYVSFGYRRM</sequence>
<accession>A0A0E1W723</accession>
<name>A0A0E1W723_BURPE</name>
<organism evidence="1">
    <name type="scientific">Burkholderia pseudomallei 1710a</name>
    <dbReference type="NCBI Taxonomy" id="320371"/>
    <lineage>
        <taxon>Bacteria</taxon>
        <taxon>Pseudomonadati</taxon>
        <taxon>Pseudomonadota</taxon>
        <taxon>Betaproteobacteria</taxon>
        <taxon>Burkholderiales</taxon>
        <taxon>Burkholderiaceae</taxon>
        <taxon>Burkholderia</taxon>
        <taxon>pseudomallei group</taxon>
    </lineage>
</organism>
<gene>
    <name evidence="1" type="ORF">BURPS1710A_0916</name>
</gene>
<proteinExistence type="predicted"/>
<reference evidence="1" key="1">
    <citation type="submission" date="2009-05" db="EMBL/GenBank/DDBJ databases">
        <authorList>
            <person name="Harkins D.M."/>
            <person name="DeShazer D."/>
            <person name="Woods D.E."/>
            <person name="Brinkac L.M."/>
            <person name="Brown K.A."/>
            <person name="Hung G.C."/>
            <person name="Tuanyok A."/>
            <person name="Zhang B."/>
            <person name="Nierman W.C."/>
        </authorList>
    </citation>
    <scope>NUCLEOTIDE SEQUENCE [LARGE SCALE GENOMIC DNA]</scope>
    <source>
        <strain evidence="1">1710a</strain>
    </source>
</reference>
<protein>
    <submittedName>
        <fullName evidence="1">Uncharacterized protein</fullName>
    </submittedName>
</protein>
<dbReference type="HOGENOM" id="CLU_3341330_0_0_4"/>
<dbReference type="EMBL" id="CM000832">
    <property type="protein sequence ID" value="EET09030.1"/>
    <property type="molecule type" value="Genomic_DNA"/>
</dbReference>
<evidence type="ECO:0000313" key="1">
    <source>
        <dbReference type="EMBL" id="EET09030.1"/>
    </source>
</evidence>
<dbReference type="Proteomes" id="UP000001812">
    <property type="component" value="Chromosome I"/>
</dbReference>